<sequence>MMMIISLISKDTQNNEIQTTLIRFSFGNIQEMKTQVQQQFCQRQKQ</sequence>
<name>A0A8S1SVP2_PAROT</name>
<organism evidence="1 2">
    <name type="scientific">Paramecium octaurelia</name>
    <dbReference type="NCBI Taxonomy" id="43137"/>
    <lineage>
        <taxon>Eukaryota</taxon>
        <taxon>Sar</taxon>
        <taxon>Alveolata</taxon>
        <taxon>Ciliophora</taxon>
        <taxon>Intramacronucleata</taxon>
        <taxon>Oligohymenophorea</taxon>
        <taxon>Peniculida</taxon>
        <taxon>Parameciidae</taxon>
        <taxon>Paramecium</taxon>
    </lineage>
</organism>
<accession>A0A8S1SVP2</accession>
<reference evidence="1" key="1">
    <citation type="submission" date="2021-01" db="EMBL/GenBank/DDBJ databases">
        <authorList>
            <consortium name="Genoscope - CEA"/>
            <person name="William W."/>
        </authorList>
    </citation>
    <scope>NUCLEOTIDE SEQUENCE</scope>
</reference>
<keyword evidence="2" id="KW-1185">Reference proteome</keyword>
<gene>
    <name evidence="1" type="ORF">POCTA_138.1.T0150197</name>
</gene>
<evidence type="ECO:0000313" key="2">
    <source>
        <dbReference type="Proteomes" id="UP000683925"/>
    </source>
</evidence>
<dbReference type="AlphaFoldDB" id="A0A8S1SVP2"/>
<evidence type="ECO:0000313" key="1">
    <source>
        <dbReference type="EMBL" id="CAD8143758.1"/>
    </source>
</evidence>
<dbReference type="EMBL" id="CAJJDP010000015">
    <property type="protein sequence ID" value="CAD8143758.1"/>
    <property type="molecule type" value="Genomic_DNA"/>
</dbReference>
<protein>
    <submittedName>
        <fullName evidence="1">Uncharacterized protein</fullName>
    </submittedName>
</protein>
<proteinExistence type="predicted"/>
<dbReference type="Proteomes" id="UP000683925">
    <property type="component" value="Unassembled WGS sequence"/>
</dbReference>
<comment type="caution">
    <text evidence="1">The sequence shown here is derived from an EMBL/GenBank/DDBJ whole genome shotgun (WGS) entry which is preliminary data.</text>
</comment>